<evidence type="ECO:0000313" key="3">
    <source>
        <dbReference type="Proteomes" id="UP000246740"/>
    </source>
</evidence>
<reference evidence="2 3" key="1">
    <citation type="journal article" date="2018" name="Mol. Biol. Evol.">
        <title>Broad Genomic Sampling Reveals a Smut Pathogenic Ancestry of the Fungal Clade Ustilaginomycotina.</title>
        <authorList>
            <person name="Kijpornyongpan T."/>
            <person name="Mondo S.J."/>
            <person name="Barry K."/>
            <person name="Sandor L."/>
            <person name="Lee J."/>
            <person name="Lipzen A."/>
            <person name="Pangilinan J."/>
            <person name="LaButti K."/>
            <person name="Hainaut M."/>
            <person name="Henrissat B."/>
            <person name="Grigoriev I.V."/>
            <person name="Spatafora J.W."/>
            <person name="Aime M.C."/>
        </authorList>
    </citation>
    <scope>NUCLEOTIDE SEQUENCE [LARGE SCALE GENOMIC DNA]</scope>
    <source>
        <strain evidence="2 3">MCA 3645</strain>
    </source>
</reference>
<feature type="transmembrane region" description="Helical" evidence="1">
    <location>
        <begin position="63"/>
        <end position="83"/>
    </location>
</feature>
<protein>
    <submittedName>
        <fullName evidence="2">Uncharacterized protein</fullName>
    </submittedName>
</protein>
<keyword evidence="1" id="KW-0472">Membrane</keyword>
<proteinExistence type="predicted"/>
<dbReference type="EMBL" id="KZ819194">
    <property type="protein sequence ID" value="PWY99718.1"/>
    <property type="molecule type" value="Genomic_DNA"/>
</dbReference>
<keyword evidence="1" id="KW-1133">Transmembrane helix</keyword>
<dbReference type="Proteomes" id="UP000246740">
    <property type="component" value="Unassembled WGS sequence"/>
</dbReference>
<gene>
    <name evidence="2" type="ORF">BCV70DRAFT_223630</name>
</gene>
<name>A0A317XQU8_9BASI</name>
<keyword evidence="1" id="KW-0812">Transmembrane</keyword>
<accession>A0A317XQU8</accession>
<organism evidence="2 3">
    <name type="scientific">Testicularia cyperi</name>
    <dbReference type="NCBI Taxonomy" id="1882483"/>
    <lineage>
        <taxon>Eukaryota</taxon>
        <taxon>Fungi</taxon>
        <taxon>Dikarya</taxon>
        <taxon>Basidiomycota</taxon>
        <taxon>Ustilaginomycotina</taxon>
        <taxon>Ustilaginomycetes</taxon>
        <taxon>Ustilaginales</taxon>
        <taxon>Anthracoideaceae</taxon>
        <taxon>Testicularia</taxon>
    </lineage>
</organism>
<dbReference type="AlphaFoldDB" id="A0A317XQU8"/>
<evidence type="ECO:0000256" key="1">
    <source>
        <dbReference type="SAM" id="Phobius"/>
    </source>
</evidence>
<keyword evidence="3" id="KW-1185">Reference proteome</keyword>
<evidence type="ECO:0000313" key="2">
    <source>
        <dbReference type="EMBL" id="PWY99718.1"/>
    </source>
</evidence>
<sequence length="302" mass="35069">AVGGAFPPRPNDHNTHINARGRGVSQYALVKLVSHFLCSAPRPFFSLFHPAQLKDTMRIPTSIYIFLAVLHLLLLTQVAMAVGPSPLLDWRQNRPLWWENNHFWSTLVPELPKTPSEDWEFFYAPYPTYKGIPIYDADRTGLWRIQQALNDHEKIYVFEPRKDDGTGKYAGHLVPVSVLNNRPWRRTIDDDTRTAVVKHIDSFMHFEKQHGRLARSLVYGTPLRRIPFRYRKPSWAQVATDAREFQIDKPETEFDDDLRHELQKKGMAKFKQKWSGYVYLVRATEQKGIEVKYFAGSIHALG</sequence>
<dbReference type="InParanoid" id="A0A317XQU8"/>
<feature type="non-terminal residue" evidence="2">
    <location>
        <position position="1"/>
    </location>
</feature>